<evidence type="ECO:0000259" key="5">
    <source>
        <dbReference type="Pfam" id="PF00205"/>
    </source>
</evidence>
<dbReference type="InterPro" id="IPR029061">
    <property type="entry name" value="THDP-binding"/>
</dbReference>
<dbReference type="CDD" id="cd07035">
    <property type="entry name" value="TPP_PYR_POX_like"/>
    <property type="match status" value="1"/>
</dbReference>
<sequence>MRFGVENQAGGQAGALEVLARWVSTHTDRVFGLVGSGNFHLVNALTQAGIDFVAARHEGGAATMADAYARVSQRTGVLTVHQGPGFTNALTGLAEAAKSRTPLLALVPEATSRKSNFYLDAEALARGVGARYLPIARAADLPSPAAVQAAGTMVLGFPLHLLANGAFADEAPAPPDITAPAASFDEANAERLTALLASARRPLFIAGHGAVRAQARDALVRLADRCGALLAVSARAKGLFAGHPFYLDVSGGFASPLTAELVQHADLVVAWGAALSMWTTRHGRLVDPSANVAQVLLHADDLGAHHRIDCGVAGDVRHVAECIDATWQRLHPTRSGYRSEELRQRIATQSRWRDIPYDDDSTSERIDPRTLTVALDDMLPVERIVAVDSGNFMGYPSMYLQVPDEQGFCFSQAFQSIGLGLATAMGAALARPDRLPVAALGDGGFLMGISELETIVRLKIPMLVVVYDDAAYGAEVHHFGPDGHPLAHVTFPERDLAAMARGFGFHATTVRTRADLAPLEAWLAGPRDQPFLLDAKITSRGGAWWLQEAFGH</sequence>
<dbReference type="SUPFAM" id="SSF52467">
    <property type="entry name" value="DHS-like NAD/FAD-binding domain"/>
    <property type="match status" value="1"/>
</dbReference>
<proteinExistence type="inferred from homology"/>
<dbReference type="Pfam" id="PF02775">
    <property type="entry name" value="TPP_enzyme_C"/>
    <property type="match status" value="1"/>
</dbReference>
<dbReference type="Pfam" id="PF00205">
    <property type="entry name" value="TPP_enzyme_M"/>
    <property type="match status" value="1"/>
</dbReference>
<dbReference type="Gene3D" id="3.40.50.1220">
    <property type="entry name" value="TPP-binding domain"/>
    <property type="match status" value="1"/>
</dbReference>
<keyword evidence="9" id="KW-1185">Reference proteome</keyword>
<accession>A0ABZ2KSH2</accession>
<evidence type="ECO:0000256" key="4">
    <source>
        <dbReference type="RuleBase" id="RU362132"/>
    </source>
</evidence>
<dbReference type="InterPro" id="IPR045229">
    <property type="entry name" value="TPP_enz"/>
</dbReference>
<feature type="domain" description="Thiamine pyrophosphate enzyme central" evidence="5">
    <location>
        <begin position="190"/>
        <end position="321"/>
    </location>
</feature>
<evidence type="ECO:0000256" key="2">
    <source>
        <dbReference type="ARBA" id="ARBA00007812"/>
    </source>
</evidence>
<keyword evidence="3 4" id="KW-0786">Thiamine pyrophosphate</keyword>
<evidence type="ECO:0000313" key="9">
    <source>
        <dbReference type="Proteomes" id="UP001374803"/>
    </source>
</evidence>
<evidence type="ECO:0000256" key="1">
    <source>
        <dbReference type="ARBA" id="ARBA00001964"/>
    </source>
</evidence>
<dbReference type="InterPro" id="IPR012000">
    <property type="entry name" value="Thiamin_PyroP_enz_cen_dom"/>
</dbReference>
<gene>
    <name evidence="8" type="ORF">LVJ94_32580</name>
</gene>
<organism evidence="8 9">
    <name type="scientific">Pendulispora rubella</name>
    <dbReference type="NCBI Taxonomy" id="2741070"/>
    <lineage>
        <taxon>Bacteria</taxon>
        <taxon>Pseudomonadati</taxon>
        <taxon>Myxococcota</taxon>
        <taxon>Myxococcia</taxon>
        <taxon>Myxococcales</taxon>
        <taxon>Sorangiineae</taxon>
        <taxon>Pendulisporaceae</taxon>
        <taxon>Pendulispora</taxon>
    </lineage>
</organism>
<dbReference type="CDD" id="cd00568">
    <property type="entry name" value="TPP_enzymes"/>
    <property type="match status" value="1"/>
</dbReference>
<dbReference type="Gene3D" id="3.40.50.970">
    <property type="match status" value="2"/>
</dbReference>
<dbReference type="InterPro" id="IPR012001">
    <property type="entry name" value="Thiamin_PyroP_enz_TPP-bd_dom"/>
</dbReference>
<comment type="similarity">
    <text evidence="2 4">Belongs to the TPP enzyme family.</text>
</comment>
<feature type="domain" description="Thiamine pyrophosphate enzyme TPP-binding" evidence="6">
    <location>
        <begin position="389"/>
        <end position="534"/>
    </location>
</feature>
<name>A0ABZ2KSH2_9BACT</name>
<dbReference type="PANTHER" id="PTHR18968:SF166">
    <property type="entry name" value="2-HYDROXYACYL-COA LYASE 2"/>
    <property type="match status" value="1"/>
</dbReference>
<protein>
    <submittedName>
        <fullName evidence="8">Thiamine pyrophosphate-binding protein</fullName>
    </submittedName>
</protein>
<dbReference type="InterPro" id="IPR011766">
    <property type="entry name" value="TPP_enzyme_TPP-bd"/>
</dbReference>
<dbReference type="PANTHER" id="PTHR18968">
    <property type="entry name" value="THIAMINE PYROPHOSPHATE ENZYMES"/>
    <property type="match status" value="1"/>
</dbReference>
<evidence type="ECO:0000313" key="8">
    <source>
        <dbReference type="EMBL" id="WXB01641.1"/>
    </source>
</evidence>
<comment type="cofactor">
    <cofactor evidence="1">
        <name>thiamine diphosphate</name>
        <dbReference type="ChEBI" id="CHEBI:58937"/>
    </cofactor>
</comment>
<dbReference type="InterPro" id="IPR029035">
    <property type="entry name" value="DHS-like_NAD/FAD-binding_dom"/>
</dbReference>
<dbReference type="SUPFAM" id="SSF52518">
    <property type="entry name" value="Thiamin diphosphate-binding fold (THDP-binding)"/>
    <property type="match status" value="2"/>
</dbReference>
<evidence type="ECO:0000259" key="7">
    <source>
        <dbReference type="Pfam" id="PF02776"/>
    </source>
</evidence>
<feature type="domain" description="Thiamine pyrophosphate enzyme N-terminal TPP-binding" evidence="7">
    <location>
        <begin position="17"/>
        <end position="115"/>
    </location>
</feature>
<dbReference type="EMBL" id="CP089983">
    <property type="protein sequence ID" value="WXB01641.1"/>
    <property type="molecule type" value="Genomic_DNA"/>
</dbReference>
<dbReference type="RefSeq" id="WP_394831257.1">
    <property type="nucleotide sequence ID" value="NZ_CP089929.1"/>
</dbReference>
<dbReference type="Proteomes" id="UP001374803">
    <property type="component" value="Chromosome"/>
</dbReference>
<evidence type="ECO:0000256" key="3">
    <source>
        <dbReference type="ARBA" id="ARBA00023052"/>
    </source>
</evidence>
<evidence type="ECO:0000259" key="6">
    <source>
        <dbReference type="Pfam" id="PF02775"/>
    </source>
</evidence>
<dbReference type="Pfam" id="PF02776">
    <property type="entry name" value="TPP_enzyme_N"/>
    <property type="match status" value="1"/>
</dbReference>
<reference evidence="8" key="1">
    <citation type="submission" date="2021-12" db="EMBL/GenBank/DDBJ databases">
        <title>Discovery of the Pendulisporaceae a myxobacterial family with distinct sporulation behavior and unique specialized metabolism.</title>
        <authorList>
            <person name="Garcia R."/>
            <person name="Popoff A."/>
            <person name="Bader C.D."/>
            <person name="Loehr J."/>
            <person name="Walesch S."/>
            <person name="Walt C."/>
            <person name="Boldt J."/>
            <person name="Bunk B."/>
            <person name="Haeckl F.J.F.P.J."/>
            <person name="Gunesch A.P."/>
            <person name="Birkelbach J."/>
            <person name="Nuebel U."/>
            <person name="Pietschmann T."/>
            <person name="Bach T."/>
            <person name="Mueller R."/>
        </authorList>
    </citation>
    <scope>NUCLEOTIDE SEQUENCE</scope>
    <source>
        <strain evidence="8">MSr11367</strain>
    </source>
</reference>